<reference evidence="15 16" key="1">
    <citation type="submission" date="2019-07" db="EMBL/GenBank/DDBJ databases">
        <title>Whole genome shotgun sequence of Reyranella soli NBRC 108950.</title>
        <authorList>
            <person name="Hosoyama A."/>
            <person name="Uohara A."/>
            <person name="Ohji S."/>
            <person name="Ichikawa N."/>
        </authorList>
    </citation>
    <scope>NUCLEOTIDE SEQUENCE [LARGE SCALE GENOMIC DNA]</scope>
    <source>
        <strain evidence="15 16">NBRC 108950</strain>
    </source>
</reference>
<comment type="similarity">
    <text evidence="2">Belongs to the protein kinase superfamily. ADCK protein kinase family.</text>
</comment>
<dbReference type="OrthoDB" id="9795390at2"/>
<dbReference type="Pfam" id="PF03109">
    <property type="entry name" value="ABC1"/>
    <property type="match status" value="1"/>
</dbReference>
<dbReference type="InterPro" id="IPR010232">
    <property type="entry name" value="UbiB"/>
</dbReference>
<dbReference type="GO" id="GO:0005524">
    <property type="term" value="F:ATP binding"/>
    <property type="evidence" value="ECO:0007669"/>
    <property type="project" value="UniProtKB-KW"/>
</dbReference>
<keyword evidence="8" id="KW-0547">Nucleotide-binding</keyword>
<evidence type="ECO:0000256" key="4">
    <source>
        <dbReference type="ARBA" id="ARBA00022519"/>
    </source>
</evidence>
<evidence type="ECO:0000256" key="2">
    <source>
        <dbReference type="ARBA" id="ARBA00009670"/>
    </source>
</evidence>
<evidence type="ECO:0000256" key="8">
    <source>
        <dbReference type="ARBA" id="ARBA00022741"/>
    </source>
</evidence>
<evidence type="ECO:0000256" key="10">
    <source>
        <dbReference type="ARBA" id="ARBA00022840"/>
    </source>
</evidence>
<keyword evidence="5" id="KW-0808">Transferase</keyword>
<feature type="transmembrane region" description="Helical" evidence="13">
    <location>
        <begin position="23"/>
        <end position="44"/>
    </location>
</feature>
<evidence type="ECO:0000256" key="7">
    <source>
        <dbReference type="ARBA" id="ARBA00022692"/>
    </source>
</evidence>
<organism evidence="15 16">
    <name type="scientific">Reyranella soli</name>
    <dbReference type="NCBI Taxonomy" id="1230389"/>
    <lineage>
        <taxon>Bacteria</taxon>
        <taxon>Pseudomonadati</taxon>
        <taxon>Pseudomonadota</taxon>
        <taxon>Alphaproteobacteria</taxon>
        <taxon>Hyphomicrobiales</taxon>
        <taxon>Reyranellaceae</taxon>
        <taxon>Reyranella</taxon>
    </lineage>
</organism>
<proteinExistence type="inferred from homology"/>
<evidence type="ECO:0000256" key="1">
    <source>
        <dbReference type="ARBA" id="ARBA00005020"/>
    </source>
</evidence>
<evidence type="ECO:0000259" key="14">
    <source>
        <dbReference type="Pfam" id="PF03109"/>
    </source>
</evidence>
<dbReference type="EMBL" id="BKAJ01000288">
    <property type="protein sequence ID" value="GEP62007.1"/>
    <property type="molecule type" value="Genomic_DNA"/>
</dbReference>
<sequence length="509" mass="57294">MLRAIRNSWRLLRMALSLARHDALFPLEILGITPALVVWARLFARRRDARRPGERLTAALQEMGPSFIKLGQALSTRADLLSDQVAADLARLQDHLPAFSGAEAKRIIEAELGQPIDALFTSFDETPVAAASIAQVHFAVTTDGREVAVKVLRPAIELAFERDLDLFYWVAELVERTQPRYRRLKPVDSVRAFADVVRVEMDLRMEAAAAEELGENFVDDPGYRAPTIDWDRTAERVLTLERIDGIPIGDRDAIVAAGHDPNEVMRKAAEAFFYQVFRDGFFHADMHGGNAFVDRSGHIVPVDFGIMGRIDEDTRGYLAELLVAFLRRDYRAVAEVQFRAGYVPPDQSREMFAQACRSIGEPIFGKPSHQISIARLLAQLLRVTEQFEMAVQPQLLLLQKTMLMAEGMGTRLNPNVNIWELSRPLIEEWMQTHFGPRATVGRAAEDVMEGLRRLPRLIDSLHLVAEHERRKAEREAATPPPIPGRGWRPGFSEIIAVLALIAAIVAWWH</sequence>
<evidence type="ECO:0000256" key="11">
    <source>
        <dbReference type="ARBA" id="ARBA00022989"/>
    </source>
</evidence>
<keyword evidence="4" id="KW-0997">Cell inner membrane</keyword>
<feature type="domain" description="ABC1 atypical kinase-like" evidence="14">
    <location>
        <begin position="91"/>
        <end position="336"/>
    </location>
</feature>
<keyword evidence="11 13" id="KW-1133">Transmembrane helix</keyword>
<keyword evidence="9" id="KW-0418">Kinase</keyword>
<comment type="pathway">
    <text evidence="1">Cofactor biosynthesis; ubiquinone biosynthesis [regulation].</text>
</comment>
<evidence type="ECO:0000256" key="13">
    <source>
        <dbReference type="SAM" id="Phobius"/>
    </source>
</evidence>
<keyword evidence="12 13" id="KW-0472">Membrane</keyword>
<comment type="caution">
    <text evidence="15">The sequence shown here is derived from an EMBL/GenBank/DDBJ whole genome shotgun (WGS) entry which is preliminary data.</text>
</comment>
<dbReference type="UniPathway" id="UPA00232"/>
<dbReference type="CDD" id="cd13972">
    <property type="entry name" value="UbiB"/>
    <property type="match status" value="1"/>
</dbReference>
<evidence type="ECO:0000313" key="15">
    <source>
        <dbReference type="EMBL" id="GEP62007.1"/>
    </source>
</evidence>
<accession>A0A512NST2</accession>
<keyword evidence="16" id="KW-1185">Reference proteome</keyword>
<protein>
    <recommendedName>
        <fullName evidence="14">ABC1 atypical kinase-like domain-containing protein</fullName>
    </recommendedName>
</protein>
<dbReference type="Proteomes" id="UP000321058">
    <property type="component" value="Unassembled WGS sequence"/>
</dbReference>
<name>A0A512NST2_9HYPH</name>
<keyword evidence="10" id="KW-0067">ATP-binding</keyword>
<evidence type="ECO:0000256" key="12">
    <source>
        <dbReference type="ARBA" id="ARBA00023136"/>
    </source>
</evidence>
<keyword evidence="3" id="KW-1003">Cell membrane</keyword>
<keyword evidence="6" id="KW-0831">Ubiquinone biosynthesis</keyword>
<evidence type="ECO:0000256" key="3">
    <source>
        <dbReference type="ARBA" id="ARBA00022475"/>
    </source>
</evidence>
<dbReference type="PANTHER" id="PTHR10566:SF113">
    <property type="entry name" value="PROTEIN ACTIVITY OF BC1 COMPLEX KINASE 7, CHLOROPLASTIC"/>
    <property type="match status" value="1"/>
</dbReference>
<evidence type="ECO:0000256" key="5">
    <source>
        <dbReference type="ARBA" id="ARBA00022679"/>
    </source>
</evidence>
<dbReference type="GO" id="GO:0016301">
    <property type="term" value="F:kinase activity"/>
    <property type="evidence" value="ECO:0007669"/>
    <property type="project" value="UniProtKB-KW"/>
</dbReference>
<dbReference type="NCBIfam" id="TIGR01982">
    <property type="entry name" value="UbiB"/>
    <property type="match status" value="1"/>
</dbReference>
<dbReference type="InterPro" id="IPR050154">
    <property type="entry name" value="UbiB_kinase"/>
</dbReference>
<evidence type="ECO:0000256" key="9">
    <source>
        <dbReference type="ARBA" id="ARBA00022777"/>
    </source>
</evidence>
<dbReference type="AlphaFoldDB" id="A0A512NST2"/>
<evidence type="ECO:0000313" key="16">
    <source>
        <dbReference type="Proteomes" id="UP000321058"/>
    </source>
</evidence>
<gene>
    <name evidence="15" type="ORF">RSO01_91730</name>
</gene>
<dbReference type="InterPro" id="IPR011009">
    <property type="entry name" value="Kinase-like_dom_sf"/>
</dbReference>
<dbReference type="SUPFAM" id="SSF56112">
    <property type="entry name" value="Protein kinase-like (PK-like)"/>
    <property type="match status" value="1"/>
</dbReference>
<dbReference type="GO" id="GO:0006744">
    <property type="term" value="P:ubiquinone biosynthetic process"/>
    <property type="evidence" value="ECO:0007669"/>
    <property type="project" value="UniProtKB-UniPathway"/>
</dbReference>
<keyword evidence="7 13" id="KW-0812">Transmembrane</keyword>
<dbReference type="PANTHER" id="PTHR10566">
    <property type="entry name" value="CHAPERONE-ACTIVITY OF BC1 COMPLEX CABC1 -RELATED"/>
    <property type="match status" value="1"/>
</dbReference>
<evidence type="ECO:0000256" key="6">
    <source>
        <dbReference type="ARBA" id="ARBA00022688"/>
    </source>
</evidence>
<dbReference type="InterPro" id="IPR045308">
    <property type="entry name" value="UbiB_bact"/>
</dbReference>
<dbReference type="InterPro" id="IPR004147">
    <property type="entry name" value="ABC1_dom"/>
</dbReference>